<dbReference type="PaxDb" id="4565-Traes_7DS_4FB122431.1"/>
<dbReference type="Gramene" id="TraesCS4A03G1087500.1">
    <property type="protein sequence ID" value="TraesCS4A03G1087500.1.CDS"/>
    <property type="gene ID" value="TraesCS4A03G1087500"/>
</dbReference>
<dbReference type="Pfam" id="PF10431">
    <property type="entry name" value="ClpB_D2-small"/>
    <property type="match status" value="1"/>
</dbReference>
<dbReference type="SMART" id="SM00382">
    <property type="entry name" value="AAA"/>
    <property type="match status" value="2"/>
</dbReference>
<dbReference type="InterPro" id="IPR003959">
    <property type="entry name" value="ATPase_AAA_core"/>
</dbReference>
<feature type="domain" description="Clp ATPase C-terminal" evidence="5">
    <location>
        <begin position="503"/>
        <end position="592"/>
    </location>
</feature>
<evidence type="ECO:0000313" key="7">
    <source>
        <dbReference type="Proteomes" id="UP000019116"/>
    </source>
</evidence>
<organism evidence="6">
    <name type="scientific">Triticum aestivum</name>
    <name type="common">Wheat</name>
    <dbReference type="NCBI Taxonomy" id="4565"/>
    <lineage>
        <taxon>Eukaryota</taxon>
        <taxon>Viridiplantae</taxon>
        <taxon>Streptophyta</taxon>
        <taxon>Embryophyta</taxon>
        <taxon>Tracheophyta</taxon>
        <taxon>Spermatophyta</taxon>
        <taxon>Magnoliopsida</taxon>
        <taxon>Liliopsida</taxon>
        <taxon>Poales</taxon>
        <taxon>Poaceae</taxon>
        <taxon>BOP clade</taxon>
        <taxon>Pooideae</taxon>
        <taxon>Triticodae</taxon>
        <taxon>Triticeae</taxon>
        <taxon>Triticinae</taxon>
        <taxon>Triticum</taxon>
    </lineage>
</organism>
<dbReference type="PANTHER" id="PTHR11638:SF157">
    <property type="entry name" value="AAA+ ATPASE DOMAIN-CONTAINING PROTEIN"/>
    <property type="match status" value="1"/>
</dbReference>
<dbReference type="InterPro" id="IPR041546">
    <property type="entry name" value="ClpA/ClpB_AAA_lid"/>
</dbReference>
<dbReference type="SMR" id="A0A3B6I279"/>
<evidence type="ECO:0008006" key="8">
    <source>
        <dbReference type="Google" id="ProtNLM"/>
    </source>
</evidence>
<dbReference type="Pfam" id="PF17871">
    <property type="entry name" value="AAA_lid_9"/>
    <property type="match status" value="1"/>
</dbReference>
<dbReference type="InterPro" id="IPR018368">
    <property type="entry name" value="ClpA/B_CS1"/>
</dbReference>
<dbReference type="CDD" id="cd19499">
    <property type="entry name" value="RecA-like_ClpB_Hsp104-like"/>
    <property type="match status" value="1"/>
</dbReference>
<keyword evidence="2" id="KW-0067">ATP-binding</keyword>
<feature type="domain" description="AAA+ ATPase" evidence="4">
    <location>
        <begin position="68"/>
        <end position="190"/>
    </location>
</feature>
<evidence type="ECO:0000256" key="2">
    <source>
        <dbReference type="ARBA" id="ARBA00022840"/>
    </source>
</evidence>
<dbReference type="Pfam" id="PF00004">
    <property type="entry name" value="AAA"/>
    <property type="match status" value="1"/>
</dbReference>
<dbReference type="Gene3D" id="3.40.50.300">
    <property type="entry name" value="P-loop containing nucleotide triphosphate hydrolases"/>
    <property type="match status" value="3"/>
</dbReference>
<reference evidence="6" key="1">
    <citation type="submission" date="2018-08" db="EMBL/GenBank/DDBJ databases">
        <authorList>
            <person name="Rossello M."/>
        </authorList>
    </citation>
    <scope>NUCLEOTIDE SEQUENCE [LARGE SCALE GENOMIC DNA]</scope>
    <source>
        <strain evidence="6">cv. Chinese Spring</strain>
    </source>
</reference>
<dbReference type="CDD" id="cd00009">
    <property type="entry name" value="AAA"/>
    <property type="match status" value="1"/>
</dbReference>
<dbReference type="Gramene" id="TraesWEE_scaffold_007196_01G000200.1">
    <property type="protein sequence ID" value="TraesWEE_scaffold_007196_01G000200.1"/>
    <property type="gene ID" value="TraesWEE_scaffold_007196_01G000200"/>
</dbReference>
<dbReference type="Gene3D" id="1.10.8.60">
    <property type="match status" value="2"/>
</dbReference>
<dbReference type="OrthoDB" id="47330at2759"/>
<dbReference type="InterPro" id="IPR003593">
    <property type="entry name" value="AAA+_ATPase"/>
</dbReference>
<keyword evidence="7" id="KW-1185">Reference proteome</keyword>
<accession>A0A3B6I279</accession>
<dbReference type="PANTHER" id="PTHR11638">
    <property type="entry name" value="ATP-DEPENDENT CLP PROTEASE"/>
    <property type="match status" value="1"/>
</dbReference>
<dbReference type="AlphaFoldDB" id="A0A3B6I279"/>
<dbReference type="Gramene" id="TraesROB_scaffold_158748_01G000200.1">
    <property type="protein sequence ID" value="TraesROB_scaffold_158748_01G000200.1"/>
    <property type="gene ID" value="TraesROB_scaffold_158748_01G000200"/>
</dbReference>
<feature type="domain" description="AAA+ ATPase" evidence="4">
    <location>
        <begin position="337"/>
        <end position="483"/>
    </location>
</feature>
<evidence type="ECO:0000259" key="5">
    <source>
        <dbReference type="SMART" id="SM01086"/>
    </source>
</evidence>
<dbReference type="SMART" id="SM01086">
    <property type="entry name" value="ClpB_D2-small"/>
    <property type="match status" value="1"/>
</dbReference>
<keyword evidence="1" id="KW-0547">Nucleotide-binding</keyword>
<name>A0A3B6I279_WHEAT</name>
<dbReference type="STRING" id="4565.A0A3B6I279"/>
<reference evidence="6" key="2">
    <citation type="submission" date="2018-10" db="UniProtKB">
        <authorList>
            <consortium name="EnsemblPlants"/>
        </authorList>
    </citation>
    <scope>IDENTIFICATION</scope>
</reference>
<evidence type="ECO:0000313" key="6">
    <source>
        <dbReference type="EnsemblPlants" id="TraesCS4A02G437000.1"/>
    </source>
</evidence>
<dbReference type="GO" id="GO:0005524">
    <property type="term" value="F:ATP binding"/>
    <property type="evidence" value="ECO:0007669"/>
    <property type="project" value="UniProtKB-KW"/>
</dbReference>
<dbReference type="InterPro" id="IPR050130">
    <property type="entry name" value="ClpA_ClpB"/>
</dbReference>
<sequence>MEQAMLARVLAVTSVGLSWAVVWSLLSQQHRPFSTPAILRTLDAAAPDPVIGRDDNIDRIICILCRCTKNCAALVGPAGVGKTAIVEGLARRIAAGTVPEALAGARVAELDAEDSAGKLILFIDEMHMIVGAGDHRGGTGDAANILKPALARGRIRCIGATTTEEYRKYIQKDAALERRFQRVDVDEPTLQATVVILQGLKQRYQDYHGLIIRDDALVTAAHLAGRYITGRQFPDKAIDLMDEACTSVKLHQPKKVKNKKTSTVNAVEELTVGPCHIAQVVSRWTKIPITTLGREEEKFSHLVDRLHERVVGQHEAVNLVAQEVLRSRVSFDQSSQPIGSFLFLGPTGVGKTELAKALAEKLFDNKKTLLRFDMSEFADSGSVARLIGGPRSYEEDGQLTDKVRSQPYSVILFDEADKAHPSIFKVLIQLLDDGVLIDGKGRSVYFKNTIIIMSSNLGAENLSAGMAAENMETARDLLMEKVEKRFKPEFINKLSETVIFEPLSHDELREIVKIQMKSVVAMAANKGISLFASDAALDVIWSESHDTVYGARPIKRWMKKNVTRVLVDMIVSGEACQGSTVFIDAADDRKGLKYHVLK</sequence>
<dbReference type="Gramene" id="TraesCAD_scaffold_144813_01G000200.1">
    <property type="protein sequence ID" value="TraesCAD_scaffold_144813_01G000200.1"/>
    <property type="gene ID" value="TraesCAD_scaffold_144813_01G000200"/>
</dbReference>
<dbReference type="GO" id="GO:0005737">
    <property type="term" value="C:cytoplasm"/>
    <property type="evidence" value="ECO:0000318"/>
    <property type="project" value="GO_Central"/>
</dbReference>
<dbReference type="EnsemblPlants" id="TraesCS4A02G437000.1">
    <property type="protein sequence ID" value="TraesCS4A02G437000.1"/>
    <property type="gene ID" value="TraesCS4A02G437000"/>
</dbReference>
<dbReference type="InterPro" id="IPR019489">
    <property type="entry name" value="Clp_ATPase_C"/>
</dbReference>
<dbReference type="OMA" id="RISSCKW"/>
<dbReference type="FunFam" id="3.40.50.300:FF:000025">
    <property type="entry name" value="ATP-dependent Clp protease subunit"/>
    <property type="match status" value="1"/>
</dbReference>
<evidence type="ECO:0000259" key="4">
    <source>
        <dbReference type="SMART" id="SM00382"/>
    </source>
</evidence>
<dbReference type="Proteomes" id="UP000019116">
    <property type="component" value="Chromosome 4A"/>
</dbReference>
<evidence type="ECO:0000256" key="1">
    <source>
        <dbReference type="ARBA" id="ARBA00022741"/>
    </source>
</evidence>
<dbReference type="PRINTS" id="PR00300">
    <property type="entry name" value="CLPPROTEASEA"/>
</dbReference>
<dbReference type="GO" id="GO:0034605">
    <property type="term" value="P:cellular response to heat"/>
    <property type="evidence" value="ECO:0000318"/>
    <property type="project" value="GO_Central"/>
</dbReference>
<keyword evidence="3" id="KW-0143">Chaperone</keyword>
<dbReference type="PROSITE" id="PS00870">
    <property type="entry name" value="CLPAB_1"/>
    <property type="match status" value="1"/>
</dbReference>
<evidence type="ECO:0000256" key="3">
    <source>
        <dbReference type="ARBA" id="ARBA00023186"/>
    </source>
</evidence>
<dbReference type="Gramene" id="TraesCS4A02G437000.1">
    <property type="protein sequence ID" value="TraesCS4A02G437000.1"/>
    <property type="gene ID" value="TraesCS4A02G437000"/>
</dbReference>
<dbReference type="SUPFAM" id="SSF52540">
    <property type="entry name" value="P-loop containing nucleoside triphosphate hydrolases"/>
    <property type="match status" value="2"/>
</dbReference>
<dbReference type="Gramene" id="TraesKAR4A01G0454460.1">
    <property type="protein sequence ID" value="cds.TraesKAR4A01G0454460.1"/>
    <property type="gene ID" value="TraesKAR4A01G0454460"/>
</dbReference>
<proteinExistence type="predicted"/>
<dbReference type="InterPro" id="IPR001270">
    <property type="entry name" value="ClpA/B"/>
</dbReference>
<dbReference type="Pfam" id="PF07724">
    <property type="entry name" value="AAA_2"/>
    <property type="match status" value="1"/>
</dbReference>
<dbReference type="InterPro" id="IPR027417">
    <property type="entry name" value="P-loop_NTPase"/>
</dbReference>
<dbReference type="GO" id="GO:0016887">
    <property type="term" value="F:ATP hydrolysis activity"/>
    <property type="evidence" value="ECO:0000318"/>
    <property type="project" value="GO_Central"/>
</dbReference>
<protein>
    <recommendedName>
        <fullName evidence="8">Clp R domain-containing protein</fullName>
    </recommendedName>
</protein>